<evidence type="ECO:0000313" key="2">
    <source>
        <dbReference type="EMBL" id="VDN27001.1"/>
    </source>
</evidence>
<protein>
    <submittedName>
        <fullName evidence="4">SMAP domain-containing protein</fullName>
    </submittedName>
</protein>
<evidence type="ECO:0000256" key="1">
    <source>
        <dbReference type="SAM" id="MobiDB-lite"/>
    </source>
</evidence>
<feature type="compositionally biased region" description="Polar residues" evidence="1">
    <location>
        <begin position="53"/>
        <end position="62"/>
    </location>
</feature>
<dbReference type="AlphaFoldDB" id="A0A183E4R8"/>
<dbReference type="Proteomes" id="UP000271098">
    <property type="component" value="Unassembled WGS sequence"/>
</dbReference>
<proteinExistence type="predicted"/>
<evidence type="ECO:0000313" key="3">
    <source>
        <dbReference type="Proteomes" id="UP000271098"/>
    </source>
</evidence>
<evidence type="ECO:0000313" key="4">
    <source>
        <dbReference type="WBParaSite" id="GPUH_0001598101-mRNA-1"/>
    </source>
</evidence>
<reference evidence="4" key="1">
    <citation type="submission" date="2016-06" db="UniProtKB">
        <authorList>
            <consortium name="WormBaseParasite"/>
        </authorList>
    </citation>
    <scope>IDENTIFICATION</scope>
</reference>
<name>A0A183E4R8_9BILA</name>
<dbReference type="EMBL" id="UYRT01083120">
    <property type="protein sequence ID" value="VDN27001.1"/>
    <property type="molecule type" value="Genomic_DNA"/>
</dbReference>
<feature type="region of interest" description="Disordered" evidence="1">
    <location>
        <begin position="53"/>
        <end position="109"/>
    </location>
</feature>
<reference evidence="2 3" key="2">
    <citation type="submission" date="2018-11" db="EMBL/GenBank/DDBJ databases">
        <authorList>
            <consortium name="Pathogen Informatics"/>
        </authorList>
    </citation>
    <scope>NUCLEOTIDE SEQUENCE [LARGE SCALE GENOMIC DNA]</scope>
</reference>
<accession>A0A183E4R8</accession>
<dbReference type="WBParaSite" id="GPUH_0001598101-mRNA-1">
    <property type="protein sequence ID" value="GPUH_0001598101-mRNA-1"/>
    <property type="gene ID" value="GPUH_0001598101"/>
</dbReference>
<gene>
    <name evidence="2" type="ORF">GPUH_LOCUS15961</name>
</gene>
<keyword evidence="3" id="KW-1185">Reference proteome</keyword>
<organism evidence="4">
    <name type="scientific">Gongylonema pulchrum</name>
    <dbReference type="NCBI Taxonomy" id="637853"/>
    <lineage>
        <taxon>Eukaryota</taxon>
        <taxon>Metazoa</taxon>
        <taxon>Ecdysozoa</taxon>
        <taxon>Nematoda</taxon>
        <taxon>Chromadorea</taxon>
        <taxon>Rhabditida</taxon>
        <taxon>Spirurina</taxon>
        <taxon>Spiruromorpha</taxon>
        <taxon>Spiruroidea</taxon>
        <taxon>Gongylonematidae</taxon>
        <taxon>Gongylonema</taxon>
    </lineage>
</organism>
<sequence>MMTPVCGNEVTITSQPPLRHLLLTKVAAASEAPGNLSAAFGFSSWKNDMLKLAQSNKNSNKANPYKGMLSKRKNQSPDRSILSFDPAKSKKSSKSDASSSDTRKLREMFEAQSTERELFGAEKFERSGISFAKNDRVHQK</sequence>